<reference evidence="9 10" key="1">
    <citation type="submission" date="2016-04" db="EMBL/GenBank/DDBJ databases">
        <title>Draft genome sequence of Aeribacillus pallidus 8m3 from petroleum reservoir.</title>
        <authorList>
            <person name="Poltaraus A.B."/>
            <person name="Nazina T.N."/>
            <person name="Tourova T.P."/>
            <person name="Malakho S.M."/>
            <person name="Korshunova A.V."/>
            <person name="Sokolova D.S."/>
        </authorList>
    </citation>
    <scope>NUCLEOTIDE SEQUENCE [LARGE SCALE GENOMIC DNA]</scope>
    <source>
        <strain evidence="9 10">8m3</strain>
    </source>
</reference>
<dbReference type="SUPFAM" id="SSF64167">
    <property type="entry name" value="SurE-like"/>
    <property type="match status" value="1"/>
</dbReference>
<protein>
    <recommendedName>
        <fullName evidence="7">5'-nucleotidase SurE</fullName>
        <ecNumber evidence="7">3.1.3.5</ecNumber>
    </recommendedName>
    <alternativeName>
        <fullName evidence="7">Nucleoside 5'-monophosphate phosphohydrolase</fullName>
    </alternativeName>
</protein>
<keyword evidence="3 7" id="KW-0963">Cytoplasm</keyword>
<comment type="cofactor">
    <cofactor evidence="7">
        <name>a divalent metal cation</name>
        <dbReference type="ChEBI" id="CHEBI:60240"/>
    </cofactor>
    <text evidence="7">Binds 1 divalent metal cation per subunit.</text>
</comment>
<dbReference type="Pfam" id="PF01975">
    <property type="entry name" value="SurE"/>
    <property type="match status" value="1"/>
</dbReference>
<dbReference type="InterPro" id="IPR002828">
    <property type="entry name" value="SurE-like_Pase/nucleotidase"/>
</dbReference>
<evidence type="ECO:0000256" key="2">
    <source>
        <dbReference type="ARBA" id="ARBA00011062"/>
    </source>
</evidence>
<gene>
    <name evidence="7" type="primary">surE</name>
    <name evidence="9" type="ORF">AZI98_08720</name>
</gene>
<feature type="binding site" evidence="7">
    <location>
        <position position="39"/>
    </location>
    <ligand>
        <name>a divalent metal cation</name>
        <dbReference type="ChEBI" id="CHEBI:60240"/>
    </ligand>
</feature>
<feature type="binding site" evidence="7">
    <location>
        <position position="96"/>
    </location>
    <ligand>
        <name>a divalent metal cation</name>
        <dbReference type="ChEBI" id="CHEBI:60240"/>
    </ligand>
</feature>
<comment type="catalytic activity">
    <reaction evidence="1 7">
        <text>a ribonucleoside 5'-phosphate + H2O = a ribonucleoside + phosphate</text>
        <dbReference type="Rhea" id="RHEA:12484"/>
        <dbReference type="ChEBI" id="CHEBI:15377"/>
        <dbReference type="ChEBI" id="CHEBI:18254"/>
        <dbReference type="ChEBI" id="CHEBI:43474"/>
        <dbReference type="ChEBI" id="CHEBI:58043"/>
        <dbReference type="EC" id="3.1.3.5"/>
    </reaction>
</comment>
<organism evidence="9 10">
    <name type="scientific">Aeribacillus pallidus</name>
    <dbReference type="NCBI Taxonomy" id="33936"/>
    <lineage>
        <taxon>Bacteria</taxon>
        <taxon>Bacillati</taxon>
        <taxon>Bacillota</taxon>
        <taxon>Bacilli</taxon>
        <taxon>Bacillales</taxon>
        <taxon>Bacillaceae</taxon>
        <taxon>Aeribacillus</taxon>
    </lineage>
</organism>
<dbReference type="InterPro" id="IPR036523">
    <property type="entry name" value="SurE-like_sf"/>
</dbReference>
<evidence type="ECO:0000256" key="6">
    <source>
        <dbReference type="ARBA" id="ARBA00022801"/>
    </source>
</evidence>
<keyword evidence="5 7" id="KW-0547">Nucleotide-binding</keyword>
<dbReference type="EC" id="3.1.3.5" evidence="7"/>
<dbReference type="GO" id="GO:0008253">
    <property type="term" value="F:5'-nucleotidase activity"/>
    <property type="evidence" value="ECO:0007669"/>
    <property type="project" value="UniProtKB-UniRule"/>
</dbReference>
<name>A0A165XUN2_9BACI</name>
<keyword evidence="4 7" id="KW-0479">Metal-binding</keyword>
<dbReference type="STRING" id="33936.AZI98_08720"/>
<evidence type="ECO:0000256" key="5">
    <source>
        <dbReference type="ARBA" id="ARBA00022741"/>
    </source>
</evidence>
<evidence type="ECO:0000256" key="3">
    <source>
        <dbReference type="ARBA" id="ARBA00022490"/>
    </source>
</evidence>
<evidence type="ECO:0000313" key="9">
    <source>
        <dbReference type="EMBL" id="KZN96428.1"/>
    </source>
</evidence>
<dbReference type="PANTHER" id="PTHR30457">
    <property type="entry name" value="5'-NUCLEOTIDASE SURE"/>
    <property type="match status" value="1"/>
</dbReference>
<sequence>MRILVTNDDGIFAPGVEALVEVLQHFGEVYVVCPDQERSAVGHSITLRTPLKVKPVEIFSGTKGAWAVNGTPADCVKLGMEVLLKTLPDILFSGINLGPNLGRDLYYSGTLAGAVEASLYNVPAVSVSLNEFDEAKVNYLKTKQLLYKAVEIILQNRIPKGVFLNINLPNIPIYLCKGVEVVPLDLTVSRYRYVGLNDPHGQVYFWLKDELNQLVNLNENSDYLKLKEGYITVSPVEFPVHHKRKMEQIERWFRKCSLNFLKEGKEEHSNA</sequence>
<dbReference type="PANTHER" id="PTHR30457:SF12">
    <property type="entry name" value="5'_3'-NUCLEOTIDASE SURE"/>
    <property type="match status" value="1"/>
</dbReference>
<keyword evidence="10" id="KW-1185">Reference proteome</keyword>
<comment type="subcellular location">
    <subcellularLocation>
        <location evidence="7">Cytoplasm</location>
    </subcellularLocation>
</comment>
<feature type="binding site" evidence="7">
    <location>
        <position position="9"/>
    </location>
    <ligand>
        <name>a divalent metal cation</name>
        <dbReference type="ChEBI" id="CHEBI:60240"/>
    </ligand>
</feature>
<dbReference type="InterPro" id="IPR030048">
    <property type="entry name" value="SurE"/>
</dbReference>
<dbReference type="GO" id="GO:0000166">
    <property type="term" value="F:nucleotide binding"/>
    <property type="evidence" value="ECO:0007669"/>
    <property type="project" value="UniProtKB-KW"/>
</dbReference>
<dbReference type="NCBIfam" id="TIGR00087">
    <property type="entry name" value="surE"/>
    <property type="match status" value="1"/>
</dbReference>
<dbReference type="GO" id="GO:0046872">
    <property type="term" value="F:metal ion binding"/>
    <property type="evidence" value="ECO:0007669"/>
    <property type="project" value="UniProtKB-UniRule"/>
</dbReference>
<dbReference type="Proteomes" id="UP000076476">
    <property type="component" value="Unassembled WGS sequence"/>
</dbReference>
<comment type="similarity">
    <text evidence="2 7">Belongs to the SurE nucleotidase family.</text>
</comment>
<dbReference type="GO" id="GO:0008254">
    <property type="term" value="F:3'-nucleotidase activity"/>
    <property type="evidence" value="ECO:0007669"/>
    <property type="project" value="TreeGrafter"/>
</dbReference>
<evidence type="ECO:0000313" key="10">
    <source>
        <dbReference type="Proteomes" id="UP000076476"/>
    </source>
</evidence>
<evidence type="ECO:0000256" key="4">
    <source>
        <dbReference type="ARBA" id="ARBA00022723"/>
    </source>
</evidence>
<dbReference type="GO" id="GO:0005737">
    <property type="term" value="C:cytoplasm"/>
    <property type="evidence" value="ECO:0007669"/>
    <property type="project" value="UniProtKB-SubCell"/>
</dbReference>
<dbReference type="AlphaFoldDB" id="A0A165XUN2"/>
<dbReference type="EMBL" id="LWBR01000023">
    <property type="protein sequence ID" value="KZN96428.1"/>
    <property type="molecule type" value="Genomic_DNA"/>
</dbReference>
<accession>A0A165XUN2</accession>
<dbReference type="RefSeq" id="WP_063387899.1">
    <property type="nucleotide sequence ID" value="NZ_LWBR01000023.1"/>
</dbReference>
<evidence type="ECO:0000259" key="8">
    <source>
        <dbReference type="Pfam" id="PF01975"/>
    </source>
</evidence>
<dbReference type="Gene3D" id="3.40.1210.10">
    <property type="entry name" value="Survival protein SurE-like phosphatase/nucleotidase"/>
    <property type="match status" value="1"/>
</dbReference>
<dbReference type="OrthoDB" id="9780815at2"/>
<comment type="caution">
    <text evidence="9">The sequence shown here is derived from an EMBL/GenBank/DDBJ whole genome shotgun (WGS) entry which is preliminary data.</text>
</comment>
<comment type="function">
    <text evidence="7">Nucleotidase that shows phosphatase activity on nucleoside 5'-monophosphates.</text>
</comment>
<feature type="domain" description="Survival protein SurE-like phosphatase/nucleotidase" evidence="8">
    <location>
        <begin position="3"/>
        <end position="183"/>
    </location>
</feature>
<dbReference type="HAMAP" id="MF_00060">
    <property type="entry name" value="SurE"/>
    <property type="match status" value="1"/>
</dbReference>
<proteinExistence type="inferred from homology"/>
<keyword evidence="6 7" id="KW-0378">Hydrolase</keyword>
<evidence type="ECO:0000256" key="1">
    <source>
        <dbReference type="ARBA" id="ARBA00000815"/>
    </source>
</evidence>
<evidence type="ECO:0000256" key="7">
    <source>
        <dbReference type="HAMAP-Rule" id="MF_00060"/>
    </source>
</evidence>
<dbReference type="GO" id="GO:0004309">
    <property type="term" value="F:exopolyphosphatase activity"/>
    <property type="evidence" value="ECO:0007669"/>
    <property type="project" value="TreeGrafter"/>
</dbReference>
<feature type="binding site" evidence="7">
    <location>
        <position position="8"/>
    </location>
    <ligand>
        <name>a divalent metal cation</name>
        <dbReference type="ChEBI" id="CHEBI:60240"/>
    </ligand>
</feature>